<dbReference type="AlphaFoldDB" id="A0A0S3KA94"/>
<evidence type="ECO:0000313" key="9">
    <source>
        <dbReference type="EMBL" id="ALS01203.1"/>
    </source>
</evidence>
<organism evidence="10 12">
    <name type="scientific">Enterococcus silesiacus</name>
    <dbReference type="NCBI Taxonomy" id="332949"/>
    <lineage>
        <taxon>Bacteria</taxon>
        <taxon>Bacillati</taxon>
        <taxon>Bacillota</taxon>
        <taxon>Bacilli</taxon>
        <taxon>Lactobacillales</taxon>
        <taxon>Enterococcaceae</taxon>
        <taxon>Enterococcus</taxon>
    </lineage>
</organism>
<feature type="transmembrane region" description="Helical" evidence="7">
    <location>
        <begin position="222"/>
        <end position="241"/>
    </location>
</feature>
<evidence type="ECO:0000256" key="7">
    <source>
        <dbReference type="SAM" id="Phobius"/>
    </source>
</evidence>
<dbReference type="GO" id="GO:0016413">
    <property type="term" value="F:O-acetyltransferase activity"/>
    <property type="evidence" value="ECO:0007669"/>
    <property type="project" value="TreeGrafter"/>
</dbReference>
<feature type="transmembrane region" description="Helical" evidence="7">
    <location>
        <begin position="38"/>
        <end position="60"/>
    </location>
</feature>
<dbReference type="GO" id="GO:0005886">
    <property type="term" value="C:plasma membrane"/>
    <property type="evidence" value="ECO:0007669"/>
    <property type="project" value="UniProtKB-SubCell"/>
</dbReference>
<accession>A0A0S3KA94</accession>
<reference evidence="10 12" key="1">
    <citation type="submission" date="2014-12" db="EMBL/GenBank/DDBJ databases">
        <title>Draft genome sequences of 29 type strains of Enterococci.</title>
        <authorList>
            <person name="Zhong Z."/>
            <person name="Sun Z."/>
            <person name="Liu W."/>
            <person name="Zhang W."/>
            <person name="Zhang H."/>
        </authorList>
    </citation>
    <scope>NUCLEOTIDE SEQUENCE [LARGE SCALE GENOMIC DNA]</scope>
    <source>
        <strain evidence="10 12">DSM 22801</strain>
    </source>
</reference>
<evidence type="ECO:0000256" key="6">
    <source>
        <dbReference type="ARBA" id="ARBA00023136"/>
    </source>
</evidence>
<keyword evidence="11" id="KW-1185">Reference proteome</keyword>
<feature type="transmembrane region" description="Helical" evidence="7">
    <location>
        <begin position="181"/>
        <end position="201"/>
    </location>
</feature>
<dbReference type="PANTHER" id="PTHR40074">
    <property type="entry name" value="O-ACETYLTRANSFERASE WECH"/>
    <property type="match status" value="1"/>
</dbReference>
<gene>
    <name evidence="9" type="ORF">ATZ33_07425</name>
    <name evidence="10" type="ORF">RV15_GL003028</name>
</gene>
<feature type="transmembrane region" description="Helical" evidence="7">
    <location>
        <begin position="148"/>
        <end position="169"/>
    </location>
</feature>
<evidence type="ECO:0000256" key="2">
    <source>
        <dbReference type="ARBA" id="ARBA00007400"/>
    </source>
</evidence>
<comment type="subcellular location">
    <subcellularLocation>
        <location evidence="1">Cell membrane</location>
        <topology evidence="1">Multi-pass membrane protein</topology>
    </subcellularLocation>
</comment>
<evidence type="ECO:0000256" key="3">
    <source>
        <dbReference type="ARBA" id="ARBA00022475"/>
    </source>
</evidence>
<sequence>MENKTRYAALDIMQFICAIMVVIVHVGTITDKPFHHFFIKSMVCRVAVPLYFITSAYFYRKKMIRSSEKAQKWISNFTKKYLVLSIVYLPFGFCWLTQKLYLELWKIPIALIIGLFYSGVFYHLWYFPALLLSLFLGSKLIKSLGYKSSFLIAIILYFVGSGETYYGYLKDTFLETVYRPFFSVFITTKNGLFFGIIFVLIGFYISDTQNKLPLLKKYKKRIVVSVVVIWVMEGTIIYQNQGLDKNFLLSLIPLGTIIFSTLLKIKGSLKYSQKFQKIGQSIYFFHMIPIEIFNFLIRDYKDLAASKLGIIRLIIGLICPLIYFLITDKASICKKQLRYPDANRCL</sequence>
<evidence type="ECO:0000256" key="5">
    <source>
        <dbReference type="ARBA" id="ARBA00022989"/>
    </source>
</evidence>
<feature type="transmembrane region" description="Helical" evidence="7">
    <location>
        <begin position="7"/>
        <end position="26"/>
    </location>
</feature>
<comment type="similarity">
    <text evidence="2">Belongs to the acyltransferase 3 family.</text>
</comment>
<feature type="transmembrane region" description="Helical" evidence="7">
    <location>
        <begin position="107"/>
        <end position="136"/>
    </location>
</feature>
<evidence type="ECO:0000256" key="1">
    <source>
        <dbReference type="ARBA" id="ARBA00004651"/>
    </source>
</evidence>
<dbReference type="GO" id="GO:0009246">
    <property type="term" value="P:enterobacterial common antigen biosynthetic process"/>
    <property type="evidence" value="ECO:0007669"/>
    <property type="project" value="TreeGrafter"/>
</dbReference>
<dbReference type="KEGG" id="ess:ATZ33_07425"/>
<dbReference type="PANTHER" id="PTHR40074:SF2">
    <property type="entry name" value="O-ACETYLTRANSFERASE WECH"/>
    <property type="match status" value="1"/>
</dbReference>
<dbReference type="RefSeq" id="WP_071876982.1">
    <property type="nucleotide sequence ID" value="NZ_JXLC01000005.1"/>
</dbReference>
<evidence type="ECO:0000313" key="11">
    <source>
        <dbReference type="Proteomes" id="UP000065511"/>
    </source>
</evidence>
<dbReference type="EMBL" id="JXLC01000005">
    <property type="protein sequence ID" value="OJG92603.1"/>
    <property type="molecule type" value="Genomic_DNA"/>
</dbReference>
<keyword evidence="3" id="KW-1003">Cell membrane</keyword>
<dbReference type="InterPro" id="IPR002656">
    <property type="entry name" value="Acyl_transf_3_dom"/>
</dbReference>
<feature type="transmembrane region" description="Helical" evidence="7">
    <location>
        <begin position="277"/>
        <end position="297"/>
    </location>
</feature>
<protein>
    <recommendedName>
        <fullName evidence="8">Acyltransferase 3 domain-containing protein</fullName>
    </recommendedName>
</protein>
<dbReference type="EMBL" id="CP013614">
    <property type="protein sequence ID" value="ALS01203.1"/>
    <property type="molecule type" value="Genomic_DNA"/>
</dbReference>
<proteinExistence type="inferred from homology"/>
<feature type="transmembrane region" description="Helical" evidence="7">
    <location>
        <begin position="247"/>
        <end position="265"/>
    </location>
</feature>
<feature type="domain" description="Acyltransferase 3" evidence="8">
    <location>
        <begin position="8"/>
        <end position="317"/>
    </location>
</feature>
<dbReference type="Proteomes" id="UP000183039">
    <property type="component" value="Unassembled WGS sequence"/>
</dbReference>
<dbReference type="Proteomes" id="UP000065511">
    <property type="component" value="Chromosome"/>
</dbReference>
<feature type="transmembrane region" description="Helical" evidence="7">
    <location>
        <begin position="309"/>
        <end position="326"/>
    </location>
</feature>
<dbReference type="OrthoDB" id="5808342at2"/>
<reference evidence="9 11" key="2">
    <citation type="submission" date="2015-12" db="EMBL/GenBank/DDBJ databases">
        <authorList>
            <person name="Lauer A."/>
            <person name="Humrighouse B."/>
            <person name="Loparev V."/>
            <person name="Shewmaker P.L."/>
            <person name="Whitney A.M."/>
            <person name="McLaughlin R.W."/>
        </authorList>
    </citation>
    <scope>NUCLEOTIDE SEQUENCE [LARGE SCALE GENOMIC DNA]</scope>
    <source>
        <strain evidence="9 11">LMG 23085</strain>
    </source>
</reference>
<dbReference type="Pfam" id="PF01757">
    <property type="entry name" value="Acyl_transf_3"/>
    <property type="match status" value="1"/>
</dbReference>
<keyword evidence="4 7" id="KW-0812">Transmembrane</keyword>
<keyword evidence="6 7" id="KW-0472">Membrane</keyword>
<evidence type="ECO:0000256" key="4">
    <source>
        <dbReference type="ARBA" id="ARBA00022692"/>
    </source>
</evidence>
<evidence type="ECO:0000313" key="12">
    <source>
        <dbReference type="Proteomes" id="UP000183039"/>
    </source>
</evidence>
<evidence type="ECO:0000313" key="10">
    <source>
        <dbReference type="EMBL" id="OJG92603.1"/>
    </source>
</evidence>
<name>A0A0S3KA94_9ENTE</name>
<feature type="transmembrane region" description="Helical" evidence="7">
    <location>
        <begin position="81"/>
        <end position="101"/>
    </location>
</feature>
<evidence type="ECO:0000259" key="8">
    <source>
        <dbReference type="Pfam" id="PF01757"/>
    </source>
</evidence>
<keyword evidence="5 7" id="KW-1133">Transmembrane helix</keyword>